<reference evidence="1 2" key="1">
    <citation type="submission" date="2018-12" db="EMBL/GenBank/DDBJ databases">
        <authorList>
            <consortium name="Pathogen Informatics"/>
        </authorList>
    </citation>
    <scope>NUCLEOTIDE SEQUENCE [LARGE SCALE GENOMIC DNA]</scope>
    <source>
        <strain evidence="1 2">NCTC13071</strain>
    </source>
</reference>
<dbReference type="KEGG" id="poc:NCTC13071_02145"/>
<dbReference type="AlphaFoldDB" id="A0A3S4TCF5"/>
<name>A0A3S4TCF5_9BACT</name>
<accession>A0A3S4TCF5</accession>
<sequence length="166" mass="19335">METRKLILGTIFLFISLMSLGQNKFDLTPDNMIKLVGKVNQEQFEQSVGSPVGEEEGFIVYEVENTYDNEITAIRCFYRESDGKLISVKFGTRYYLAYWIGFTRLNGYPKTEKEAQLRGMFAPKKDRFGEIYQVNLKLRTFGCQIMDIRETPYYSTAIINYHTVKL</sequence>
<protein>
    <submittedName>
        <fullName evidence="1">Uncharacterized protein</fullName>
    </submittedName>
</protein>
<gene>
    <name evidence="1" type="ORF">NCTC13071_02145</name>
</gene>
<organism evidence="1 2">
    <name type="scientific">Segatella oris</name>
    <dbReference type="NCBI Taxonomy" id="28135"/>
    <lineage>
        <taxon>Bacteria</taxon>
        <taxon>Pseudomonadati</taxon>
        <taxon>Bacteroidota</taxon>
        <taxon>Bacteroidia</taxon>
        <taxon>Bacteroidales</taxon>
        <taxon>Prevotellaceae</taxon>
        <taxon>Segatella</taxon>
    </lineage>
</organism>
<dbReference type="Proteomes" id="UP000274578">
    <property type="component" value="Chromosome 1"/>
</dbReference>
<dbReference type="EMBL" id="LR134384">
    <property type="protein sequence ID" value="VEH16122.1"/>
    <property type="molecule type" value="Genomic_DNA"/>
</dbReference>
<evidence type="ECO:0000313" key="1">
    <source>
        <dbReference type="EMBL" id="VEH16122.1"/>
    </source>
</evidence>
<dbReference type="RefSeq" id="WP_018921217.1">
    <property type="nucleotide sequence ID" value="NZ_LR134384.1"/>
</dbReference>
<evidence type="ECO:0000313" key="2">
    <source>
        <dbReference type="Proteomes" id="UP000274578"/>
    </source>
</evidence>
<dbReference type="GeneID" id="85012912"/>
<proteinExistence type="predicted"/>